<dbReference type="AlphaFoldDB" id="A0A6M3IYL1"/>
<reference evidence="1" key="1">
    <citation type="submission" date="2020-03" db="EMBL/GenBank/DDBJ databases">
        <title>The deep terrestrial virosphere.</title>
        <authorList>
            <person name="Holmfeldt K."/>
            <person name="Nilsson E."/>
            <person name="Simone D."/>
            <person name="Lopez-Fernandez M."/>
            <person name="Wu X."/>
            <person name="de Brujin I."/>
            <person name="Lundin D."/>
            <person name="Andersson A."/>
            <person name="Bertilsson S."/>
            <person name="Dopson M."/>
        </authorList>
    </citation>
    <scope>NUCLEOTIDE SEQUENCE</scope>
    <source>
        <strain evidence="1">MM415B00781</strain>
    </source>
</reference>
<gene>
    <name evidence="1" type="ORF">MM415B00781_0025</name>
</gene>
<organism evidence="1">
    <name type="scientific">viral metagenome</name>
    <dbReference type="NCBI Taxonomy" id="1070528"/>
    <lineage>
        <taxon>unclassified sequences</taxon>
        <taxon>metagenomes</taxon>
        <taxon>organismal metagenomes</taxon>
    </lineage>
</organism>
<sequence length="74" mass="8533">MAEEKEKVKTCPFLNDYCKKERCALYSEMKRSVNSLPQKFGMCSFNAMVVMLSELNSKAKPHDPQIQIPTLYRG</sequence>
<proteinExistence type="predicted"/>
<dbReference type="EMBL" id="MT141471">
    <property type="protein sequence ID" value="QJA62448.1"/>
    <property type="molecule type" value="Genomic_DNA"/>
</dbReference>
<accession>A0A6M3IYL1</accession>
<evidence type="ECO:0000313" key="1">
    <source>
        <dbReference type="EMBL" id="QJA62448.1"/>
    </source>
</evidence>
<protein>
    <submittedName>
        <fullName evidence="1">Uncharacterized protein</fullName>
    </submittedName>
</protein>
<name>A0A6M3IYL1_9ZZZZ</name>